<dbReference type="HAMAP" id="MF_00503">
    <property type="entry name" value="Ribosomal_bL9"/>
    <property type="match status" value="1"/>
</dbReference>
<dbReference type="Gene3D" id="3.10.430.100">
    <property type="entry name" value="Ribosomal protein L9, C-terminal domain"/>
    <property type="match status" value="1"/>
</dbReference>
<dbReference type="EMBL" id="KF861575">
    <property type="protein sequence ID" value="AHH24527.1"/>
    <property type="molecule type" value="Genomic_DNA"/>
</dbReference>
<dbReference type="RefSeq" id="YP_009019559.1">
    <property type="nucleotide sequence ID" value="NC_023785.1"/>
</dbReference>
<dbReference type="Gene3D" id="3.40.5.10">
    <property type="entry name" value="Ribosomal protein L9, N-terminal domain"/>
    <property type="match status" value="1"/>
</dbReference>
<organism evidence="9">
    <name type="scientific">Gracilaria salicornia</name>
    <dbReference type="NCBI Taxonomy" id="172968"/>
    <lineage>
        <taxon>Eukaryota</taxon>
        <taxon>Rhodophyta</taxon>
        <taxon>Florideophyceae</taxon>
        <taxon>Rhodymeniophycidae</taxon>
        <taxon>Gracilariales</taxon>
        <taxon>Gracilariaceae</taxon>
        <taxon>Gracilaria</taxon>
    </lineage>
</organism>
<dbReference type="InterPro" id="IPR036791">
    <property type="entry name" value="Ribosomal_bL9_C_sf"/>
</dbReference>
<name>W8DVI2_9FLOR</name>
<evidence type="ECO:0000256" key="5">
    <source>
        <dbReference type="ARBA" id="ARBA00023274"/>
    </source>
</evidence>
<protein>
    <recommendedName>
        <fullName evidence="6">Large ribosomal subunit protein bL9c</fullName>
    </recommendedName>
</protein>
<evidence type="ECO:0000256" key="7">
    <source>
        <dbReference type="SAM" id="Coils"/>
    </source>
</evidence>
<dbReference type="InterPro" id="IPR000244">
    <property type="entry name" value="Ribosomal_bL9"/>
</dbReference>
<evidence type="ECO:0000256" key="3">
    <source>
        <dbReference type="ARBA" id="ARBA00022884"/>
    </source>
</evidence>
<evidence type="ECO:0000313" key="9">
    <source>
        <dbReference type="EMBL" id="AHH24527.1"/>
    </source>
</evidence>
<dbReference type="SUPFAM" id="SSF55658">
    <property type="entry name" value="L9 N-domain-like"/>
    <property type="match status" value="1"/>
</dbReference>
<accession>W8DVI2</accession>
<evidence type="ECO:0000256" key="4">
    <source>
        <dbReference type="ARBA" id="ARBA00022980"/>
    </source>
</evidence>
<dbReference type="GO" id="GO:0009507">
    <property type="term" value="C:chloroplast"/>
    <property type="evidence" value="ECO:0007669"/>
    <property type="project" value="UniProtKB-SubCell"/>
</dbReference>
<geneLocation type="chloroplast" evidence="9"/>
<keyword evidence="9" id="KW-0934">Plastid</keyword>
<dbReference type="NCBIfam" id="TIGR00158">
    <property type="entry name" value="L9"/>
    <property type="match status" value="1"/>
</dbReference>
<keyword evidence="9" id="KW-0150">Chloroplast</keyword>
<evidence type="ECO:0000256" key="2">
    <source>
        <dbReference type="ARBA" id="ARBA00022730"/>
    </source>
</evidence>
<dbReference type="InterPro" id="IPR036935">
    <property type="entry name" value="Ribosomal_bL9_N_sf"/>
</dbReference>
<keyword evidence="5 6" id="KW-0687">Ribonucleoprotein</keyword>
<dbReference type="GO" id="GO:0006412">
    <property type="term" value="P:translation"/>
    <property type="evidence" value="ECO:0007669"/>
    <property type="project" value="UniProtKB-UniRule"/>
</dbReference>
<comment type="function">
    <text evidence="6">Binds to the 23S rRNA.</text>
</comment>
<gene>
    <name evidence="6 9" type="primary">rpl9</name>
</gene>
<comment type="similarity">
    <text evidence="1 6">Belongs to the bacterial ribosomal protein bL9 family.</text>
</comment>
<dbReference type="AlphaFoldDB" id="W8DVI2"/>
<evidence type="ECO:0000256" key="1">
    <source>
        <dbReference type="ARBA" id="ARBA00010605"/>
    </source>
</evidence>
<dbReference type="InterPro" id="IPR020070">
    <property type="entry name" value="Ribosomal_bL9_N"/>
</dbReference>
<keyword evidence="2 6" id="KW-0699">rRNA-binding</keyword>
<dbReference type="InterPro" id="IPR020069">
    <property type="entry name" value="Ribosomal_bL9_C"/>
</dbReference>
<dbReference type="GeneID" id="18667453"/>
<evidence type="ECO:0000259" key="8">
    <source>
        <dbReference type="PROSITE" id="PS00651"/>
    </source>
</evidence>
<dbReference type="PANTHER" id="PTHR21368">
    <property type="entry name" value="50S RIBOSOMAL PROTEIN L9"/>
    <property type="match status" value="1"/>
</dbReference>
<proteinExistence type="inferred from homology"/>
<dbReference type="GO" id="GO:0003735">
    <property type="term" value="F:structural constituent of ribosome"/>
    <property type="evidence" value="ECO:0007669"/>
    <property type="project" value="InterPro"/>
</dbReference>
<keyword evidence="3 6" id="KW-0694">RNA-binding</keyword>
<dbReference type="GO" id="GO:1990904">
    <property type="term" value="C:ribonucleoprotein complex"/>
    <property type="evidence" value="ECO:0007669"/>
    <property type="project" value="UniProtKB-KW"/>
</dbReference>
<dbReference type="Pfam" id="PF01281">
    <property type="entry name" value="Ribosomal_L9_N"/>
    <property type="match status" value="1"/>
</dbReference>
<evidence type="ECO:0000256" key="6">
    <source>
        <dbReference type="HAMAP-Rule" id="MF_00503"/>
    </source>
</evidence>
<reference evidence="9" key="1">
    <citation type="journal article" date="2014" name="Phycologia">
        <title>Highly conserved organellar genomes in the Gracilariales as inferred using new data from the Hawaiian invasive red alga Gracilaria salicornia (Rhodophyta).</title>
        <authorList>
            <person name="Campbell M.A."/>
            <person name="Presting G.G."/>
            <person name="Bennett M.S."/>
            <person name="Sherwood A.R."/>
        </authorList>
    </citation>
    <scope>NUCLEOTIDE SEQUENCE</scope>
</reference>
<comment type="subcellular location">
    <subcellularLocation>
        <location evidence="6">Plastid</location>
        <location evidence="6">Chloroplast</location>
    </subcellularLocation>
</comment>
<dbReference type="SUPFAM" id="SSF55653">
    <property type="entry name" value="Ribosomal protein L9 C-domain"/>
    <property type="match status" value="1"/>
</dbReference>
<feature type="coiled-coil region" evidence="7">
    <location>
        <begin position="55"/>
        <end position="82"/>
    </location>
</feature>
<dbReference type="InterPro" id="IPR020594">
    <property type="entry name" value="Ribosomal_bL9_bac/chp"/>
</dbReference>
<keyword evidence="4 6" id="KW-0689">Ribosomal protein</keyword>
<keyword evidence="7" id="KW-0175">Coiled coil</keyword>
<feature type="domain" description="Ribosomal protein L9" evidence="8">
    <location>
        <begin position="17"/>
        <end position="44"/>
    </location>
</feature>
<dbReference type="PROSITE" id="PS00651">
    <property type="entry name" value="RIBOSOMAL_L9"/>
    <property type="match status" value="1"/>
</dbReference>
<dbReference type="GO" id="GO:0005840">
    <property type="term" value="C:ribosome"/>
    <property type="evidence" value="ECO:0007669"/>
    <property type="project" value="UniProtKB-KW"/>
</dbReference>
<dbReference type="GO" id="GO:0019843">
    <property type="term" value="F:rRNA binding"/>
    <property type="evidence" value="ECO:0007669"/>
    <property type="project" value="UniProtKB-UniRule"/>
</dbReference>
<dbReference type="InterPro" id="IPR009027">
    <property type="entry name" value="Ribosomal_bL9/RNase_H1_N"/>
</dbReference>
<dbReference type="Pfam" id="PF03948">
    <property type="entry name" value="Ribosomal_L9_C"/>
    <property type="match status" value="1"/>
</dbReference>
<sequence length="154" mass="17731">MKKKIKIILKKNLANLGSVGSIVQVNSGYAFNYLIPYNFATLATTGRLKHYKMFLNIKQNKLKEIQRKLQVVTEKLNKVAKISIKKKVGNTNHIFGRVSDKEIISNLLYFTGERFDKKNLQIPFIKEIGIYSLDIKLANELKLHIKLQILPVFV</sequence>